<dbReference type="Pfam" id="PF14364">
    <property type="entry name" value="DUF4408"/>
    <property type="match status" value="1"/>
</dbReference>
<organism evidence="2 3">
    <name type="scientific">Deinandra increscens subsp. villosa</name>
    <dbReference type="NCBI Taxonomy" id="3103831"/>
    <lineage>
        <taxon>Eukaryota</taxon>
        <taxon>Viridiplantae</taxon>
        <taxon>Streptophyta</taxon>
        <taxon>Embryophyta</taxon>
        <taxon>Tracheophyta</taxon>
        <taxon>Spermatophyta</taxon>
        <taxon>Magnoliopsida</taxon>
        <taxon>eudicotyledons</taxon>
        <taxon>Gunneridae</taxon>
        <taxon>Pentapetalae</taxon>
        <taxon>asterids</taxon>
        <taxon>campanulids</taxon>
        <taxon>Asterales</taxon>
        <taxon>Asteraceae</taxon>
        <taxon>Asteroideae</taxon>
        <taxon>Heliantheae alliance</taxon>
        <taxon>Madieae</taxon>
        <taxon>Madiinae</taxon>
        <taxon>Deinandra</taxon>
    </lineage>
</organism>
<proteinExistence type="predicted"/>
<dbReference type="Proteomes" id="UP001408789">
    <property type="component" value="Unassembled WGS sequence"/>
</dbReference>
<evidence type="ECO:0000313" key="3">
    <source>
        <dbReference type="Proteomes" id="UP001408789"/>
    </source>
</evidence>
<protein>
    <recommendedName>
        <fullName evidence="1">DUF4408 domain-containing protein</fullName>
    </recommendedName>
</protein>
<dbReference type="AlphaFoldDB" id="A0AAP0CHR4"/>
<feature type="domain" description="DUF4408" evidence="1">
    <location>
        <begin position="43"/>
        <end position="73"/>
    </location>
</feature>
<dbReference type="InterPro" id="IPR025520">
    <property type="entry name" value="DUF4408"/>
</dbReference>
<dbReference type="EMBL" id="JBCNJP010000025">
    <property type="protein sequence ID" value="KAK9053947.1"/>
    <property type="molecule type" value="Genomic_DNA"/>
</dbReference>
<keyword evidence="3" id="KW-1185">Reference proteome</keyword>
<gene>
    <name evidence="2" type="ORF">SSX86_025022</name>
</gene>
<name>A0AAP0CHR4_9ASTR</name>
<comment type="caution">
    <text evidence="2">The sequence shown here is derived from an EMBL/GenBank/DDBJ whole genome shotgun (WGS) entry which is preliminary data.</text>
</comment>
<evidence type="ECO:0000313" key="2">
    <source>
        <dbReference type="EMBL" id="KAK9053947.1"/>
    </source>
</evidence>
<reference evidence="2 3" key="1">
    <citation type="submission" date="2024-04" db="EMBL/GenBank/DDBJ databases">
        <title>The reference genome of an endangered Asteraceae, Deinandra increscens subsp. villosa, native to the Central Coast of California.</title>
        <authorList>
            <person name="Guilliams M."/>
            <person name="Hasenstab-Lehman K."/>
            <person name="Meyer R."/>
            <person name="Mcevoy S."/>
        </authorList>
    </citation>
    <scope>NUCLEOTIDE SEQUENCE [LARGE SCALE GENOMIC DNA]</scope>
    <source>
        <tissue evidence="2">Leaf</tissue>
    </source>
</reference>
<accession>A0AAP0CHR4</accession>
<evidence type="ECO:0000259" key="1">
    <source>
        <dbReference type="Pfam" id="PF14364"/>
    </source>
</evidence>
<sequence length="162" mass="17661">MASSSSSSSSRILSLKALLISLAVVSAAVTLKLTVPLMFNALPAIWSVAVTWLKPPYLYVVINEIIITIAASSCFQQNHHQENQSQPQVNYSTPNAHPPSDLTSHLPAVSIPLSFGVIEPSPVSFGVQPSVTVEPPVVYERKQFDLDLEAITEIKKLERKIK</sequence>